<dbReference type="InterPro" id="IPR002634">
    <property type="entry name" value="BolA"/>
</dbReference>
<dbReference type="InterPro" id="IPR036065">
    <property type="entry name" value="BolA-like_sf"/>
</dbReference>
<dbReference type="RefSeq" id="WP_002707943.1">
    <property type="nucleotide sequence ID" value="NZ_JH651384.1"/>
</dbReference>
<dbReference type="GO" id="GO:1990229">
    <property type="term" value="C:iron-sulfur cluster assembly complex"/>
    <property type="evidence" value="ECO:0007669"/>
    <property type="project" value="UniProtKB-ARBA"/>
</dbReference>
<proteinExistence type="inferred from homology"/>
<reference evidence="5" key="1">
    <citation type="journal article" date="2011" name="Stand. Genomic Sci.">
        <title>Genome sequence of the filamentous, gliding Thiothrix nivea neotype strain (JP2(T)).</title>
        <authorList>
            <person name="Lapidus A."/>
            <person name="Nolan M."/>
            <person name="Lucas S."/>
            <person name="Glavina Del Rio T."/>
            <person name="Tice H."/>
            <person name="Cheng J.F."/>
            <person name="Tapia R."/>
            <person name="Han C."/>
            <person name="Goodwin L."/>
            <person name="Pitluck S."/>
            <person name="Liolios K."/>
            <person name="Pagani I."/>
            <person name="Ivanova N."/>
            <person name="Huntemann M."/>
            <person name="Mavromatis K."/>
            <person name="Mikhailova N."/>
            <person name="Pati A."/>
            <person name="Chen A."/>
            <person name="Palaniappan K."/>
            <person name="Land M."/>
            <person name="Brambilla E.M."/>
            <person name="Rohde M."/>
            <person name="Abt B."/>
            <person name="Verbarg S."/>
            <person name="Goker M."/>
            <person name="Bristow J."/>
            <person name="Eisen J.A."/>
            <person name="Markowitz V."/>
            <person name="Hugenholtz P."/>
            <person name="Kyrpides N.C."/>
            <person name="Klenk H.P."/>
            <person name="Woyke T."/>
        </authorList>
    </citation>
    <scope>NUCLEOTIDE SEQUENCE [LARGE SCALE GENOMIC DNA]</scope>
    <source>
        <strain evidence="5">ATCC 35100 / DSM 5205 / JP2</strain>
    </source>
</reference>
<organism evidence="4 5">
    <name type="scientific">Thiothrix nivea (strain ATCC 35100 / DSM 5205 / JP2)</name>
    <dbReference type="NCBI Taxonomy" id="870187"/>
    <lineage>
        <taxon>Bacteria</taxon>
        <taxon>Pseudomonadati</taxon>
        <taxon>Pseudomonadota</taxon>
        <taxon>Gammaproteobacteria</taxon>
        <taxon>Thiotrichales</taxon>
        <taxon>Thiotrichaceae</taxon>
        <taxon>Thiothrix</taxon>
    </lineage>
</organism>
<dbReference type="PIRSF" id="PIRSF003113">
    <property type="entry name" value="BolA"/>
    <property type="match status" value="1"/>
</dbReference>
<dbReference type="Gene3D" id="3.30.300.90">
    <property type="entry name" value="BolA-like"/>
    <property type="match status" value="1"/>
</dbReference>
<dbReference type="Proteomes" id="UP000005317">
    <property type="component" value="Unassembled WGS sequence"/>
</dbReference>
<dbReference type="SUPFAM" id="SSF82657">
    <property type="entry name" value="BolA-like"/>
    <property type="match status" value="1"/>
</dbReference>
<name>A0A656HF26_THINJ</name>
<evidence type="ECO:0000256" key="1">
    <source>
        <dbReference type="ARBA" id="ARBA00005578"/>
    </source>
</evidence>
<sequence length="104" mass="11498">MNMQTQIEQKIQQAMQPDFLEVINESHMHNVPPGSESHFKVTVVSGQFNGKMLIARHRQINGILAEELNGKIHALALHTMTPEEYFEKAGKVADSPLCMGGGKG</sequence>
<evidence type="ECO:0000313" key="5">
    <source>
        <dbReference type="Proteomes" id="UP000005317"/>
    </source>
</evidence>
<dbReference type="OrthoDB" id="9801469at2"/>
<comment type="similarity">
    <text evidence="1 3">Belongs to the BolA/IbaG family.</text>
</comment>
<protein>
    <recommendedName>
        <fullName evidence="2">DNA-binding transcriptional regulator BolA</fullName>
    </recommendedName>
</protein>
<dbReference type="InterPro" id="IPR050961">
    <property type="entry name" value="BolA/IbaG_stress_morph_reg"/>
</dbReference>
<dbReference type="PANTHER" id="PTHR46229:SF2">
    <property type="entry name" value="BOLA-LIKE PROTEIN 1"/>
    <property type="match status" value="1"/>
</dbReference>
<dbReference type="FunFam" id="3.30.300.90:FF:000001">
    <property type="entry name" value="Transcriptional regulator BolA"/>
    <property type="match status" value="1"/>
</dbReference>
<evidence type="ECO:0000256" key="2">
    <source>
        <dbReference type="ARBA" id="ARBA00074073"/>
    </source>
</evidence>
<accession>A0A656HF26</accession>
<evidence type="ECO:0000256" key="3">
    <source>
        <dbReference type="RuleBase" id="RU003860"/>
    </source>
</evidence>
<dbReference type="Pfam" id="PF01722">
    <property type="entry name" value="BolA"/>
    <property type="match status" value="1"/>
</dbReference>
<gene>
    <name evidence="4" type="ORF">Thini_1397</name>
</gene>
<dbReference type="PANTHER" id="PTHR46229">
    <property type="entry name" value="BOLA TRANSCRIPTION REGULATOR"/>
    <property type="match status" value="1"/>
</dbReference>
<keyword evidence="5" id="KW-1185">Reference proteome</keyword>
<evidence type="ECO:0000313" key="4">
    <source>
        <dbReference type="EMBL" id="EIJ34000.1"/>
    </source>
</evidence>
<dbReference type="AlphaFoldDB" id="A0A656HF26"/>
<dbReference type="EMBL" id="JH651384">
    <property type="protein sequence ID" value="EIJ34000.1"/>
    <property type="molecule type" value="Genomic_DNA"/>
</dbReference>